<accession>A0A2L2LJ80</accession>
<sequence>MGSNSQLIRAKLTTLNEMIDGHVEIGQEIFLETFQTSYPPSHRSRQLHWQT</sequence>
<reference evidence="1 2" key="1">
    <citation type="submission" date="2018-02" db="EMBL/GenBank/DDBJ databases">
        <title>Complete genome sequence of Agrobacterium tumefaciens 1D1609.</title>
        <authorList>
            <person name="Cho S.-T."/>
            <person name="Haryono M."/>
            <person name="Chang H.-H."/>
            <person name="Santos M.N."/>
            <person name="Lai E.-M."/>
            <person name="Kuo C.-H."/>
        </authorList>
    </citation>
    <scope>NUCLEOTIDE SEQUENCE [LARGE SCALE GENOMIC DNA]</scope>
    <source>
        <strain evidence="1 2">1D1609</strain>
    </source>
</reference>
<protein>
    <submittedName>
        <fullName evidence="1">Uncharacterized protein</fullName>
    </submittedName>
</protein>
<evidence type="ECO:0000313" key="1">
    <source>
        <dbReference type="EMBL" id="AVH44356.1"/>
    </source>
</evidence>
<gene>
    <name evidence="1" type="ORF">At1D1609_43110</name>
</gene>
<name>A0A2L2LJ80_AGRTU</name>
<dbReference type="AlphaFoldDB" id="A0A2L2LJ80"/>
<proteinExistence type="predicted"/>
<dbReference type="EMBL" id="CP026925">
    <property type="protein sequence ID" value="AVH44356.1"/>
    <property type="molecule type" value="Genomic_DNA"/>
</dbReference>
<organism evidence="1 2">
    <name type="scientific">Agrobacterium tumefaciens</name>
    <dbReference type="NCBI Taxonomy" id="358"/>
    <lineage>
        <taxon>Bacteria</taxon>
        <taxon>Pseudomonadati</taxon>
        <taxon>Pseudomonadota</taxon>
        <taxon>Alphaproteobacteria</taxon>
        <taxon>Hyphomicrobiales</taxon>
        <taxon>Rhizobiaceae</taxon>
        <taxon>Rhizobium/Agrobacterium group</taxon>
        <taxon>Agrobacterium</taxon>
        <taxon>Agrobacterium tumefaciens complex</taxon>
    </lineage>
</organism>
<evidence type="ECO:0000313" key="2">
    <source>
        <dbReference type="Proteomes" id="UP000237717"/>
    </source>
</evidence>
<dbReference type="Proteomes" id="UP000237717">
    <property type="component" value="Chromosome II"/>
</dbReference>